<evidence type="ECO:0000313" key="1">
    <source>
        <dbReference type="EMBL" id="CDH46986.1"/>
    </source>
</evidence>
<dbReference type="Proteomes" id="UP000019184">
    <property type="component" value="Unassembled WGS sequence"/>
</dbReference>
<accession>A0A7U7J490</accession>
<name>A0A7U7J490_9GAMM</name>
<evidence type="ECO:0000313" key="2">
    <source>
        <dbReference type="Proteomes" id="UP000019184"/>
    </source>
</evidence>
<dbReference type="EMBL" id="CBTK010000286">
    <property type="protein sequence ID" value="CDH46986.1"/>
    <property type="molecule type" value="Genomic_DNA"/>
</dbReference>
<comment type="caution">
    <text evidence="1">The sequence shown here is derived from an EMBL/GenBank/DDBJ whole genome shotgun (WGS) entry which is preliminary data.</text>
</comment>
<sequence>MSRPLFYLDTEIELAGETRLCSVSYILTDDGEIDIHNVVAGRRFQAWYTGLGEYEPRDERIDVDVTQLLSAKQIEGFELKIIETMEAA</sequence>
<dbReference type="AlphaFoldDB" id="A0A7U7J490"/>
<reference evidence="1 2" key="1">
    <citation type="journal article" date="2014" name="ISME J.">
        <title>Candidatus Competibacter-lineage genomes retrieved from metagenomes reveal functional metabolic diversity.</title>
        <authorList>
            <person name="McIlroy S.J."/>
            <person name="Albertsen M."/>
            <person name="Andresen E.K."/>
            <person name="Saunders A.M."/>
            <person name="Kristiansen R."/>
            <person name="Stokholm-Bjerregaard M."/>
            <person name="Nielsen K.L."/>
            <person name="Nielsen P.H."/>
        </authorList>
    </citation>
    <scope>NUCLEOTIDE SEQUENCE [LARGE SCALE GENOMIC DNA]</scope>
    <source>
        <strain evidence="1 2">Run_B_J11</strain>
    </source>
</reference>
<protein>
    <submittedName>
        <fullName evidence="1">Uncharacterized protein</fullName>
    </submittedName>
</protein>
<gene>
    <name evidence="1" type="ORF">BN874_690036</name>
</gene>
<keyword evidence="2" id="KW-1185">Reference proteome</keyword>
<dbReference type="RefSeq" id="WP_034435698.1">
    <property type="nucleotide sequence ID" value="NZ_CBTK010000286.1"/>
</dbReference>
<proteinExistence type="predicted"/>
<organism evidence="1 2">
    <name type="scientific">Candidatus Contendobacter odensis Run_B_J11</name>
    <dbReference type="NCBI Taxonomy" id="1400861"/>
    <lineage>
        <taxon>Bacteria</taxon>
        <taxon>Pseudomonadati</taxon>
        <taxon>Pseudomonadota</taxon>
        <taxon>Gammaproteobacteria</taxon>
        <taxon>Candidatus Competibacteraceae</taxon>
        <taxon>Candidatus Contendibacter</taxon>
    </lineage>
</organism>